<evidence type="ECO:0000259" key="8">
    <source>
        <dbReference type="SMART" id="SM00663"/>
    </source>
</evidence>
<dbReference type="InterPro" id="IPR045867">
    <property type="entry name" value="DNA-dir_RpoC_beta_prime"/>
</dbReference>
<dbReference type="Proteomes" id="UP000317650">
    <property type="component" value="Chromosome 3"/>
</dbReference>
<evidence type="ECO:0000256" key="7">
    <source>
        <dbReference type="SAM" id="MobiDB-lite"/>
    </source>
</evidence>
<evidence type="ECO:0000256" key="5">
    <source>
        <dbReference type="ARBA" id="ARBA00023163"/>
    </source>
</evidence>
<dbReference type="GO" id="GO:0003677">
    <property type="term" value="F:DNA binding"/>
    <property type="evidence" value="ECO:0007669"/>
    <property type="project" value="InterPro"/>
</dbReference>
<dbReference type="InterPro" id="IPR000722">
    <property type="entry name" value="RNA_pol_asu"/>
</dbReference>
<gene>
    <name evidence="9" type="ORF">C4D60_Mb03t05600</name>
</gene>
<dbReference type="InterPro" id="IPR007066">
    <property type="entry name" value="RNA_pol_Rpb1_3"/>
</dbReference>
<dbReference type="PANTHER" id="PTHR19376">
    <property type="entry name" value="DNA-DIRECTED RNA POLYMERASE"/>
    <property type="match status" value="1"/>
</dbReference>
<feature type="region of interest" description="Disordered" evidence="7">
    <location>
        <begin position="1233"/>
        <end position="1325"/>
    </location>
</feature>
<dbReference type="SMART" id="SM00663">
    <property type="entry name" value="RPOLA_N"/>
    <property type="match status" value="1"/>
</dbReference>
<evidence type="ECO:0000256" key="2">
    <source>
        <dbReference type="ARBA" id="ARBA00022478"/>
    </source>
</evidence>
<accession>A0A4S8J9H5</accession>
<evidence type="ECO:0000256" key="3">
    <source>
        <dbReference type="ARBA" id="ARBA00022679"/>
    </source>
</evidence>
<keyword evidence="4" id="KW-0548">Nucleotidyltransferase</keyword>
<dbReference type="GO" id="GO:0000428">
    <property type="term" value="C:DNA-directed RNA polymerase complex"/>
    <property type="evidence" value="ECO:0007669"/>
    <property type="project" value="UniProtKB-KW"/>
</dbReference>
<evidence type="ECO:0000256" key="6">
    <source>
        <dbReference type="ARBA" id="ARBA00048552"/>
    </source>
</evidence>
<reference evidence="9 10" key="1">
    <citation type="journal article" date="2019" name="Nat. Plants">
        <title>Genome sequencing of Musa balbisiana reveals subgenome evolution and function divergence in polyploid bananas.</title>
        <authorList>
            <person name="Yao X."/>
        </authorList>
    </citation>
    <scope>NUCLEOTIDE SEQUENCE [LARGE SCALE GENOMIC DNA]</scope>
    <source>
        <strain evidence="10">cv. DH-PKW</strain>
        <tissue evidence="9">Leaves</tissue>
    </source>
</reference>
<dbReference type="PANTHER" id="PTHR19376:SF51">
    <property type="entry name" value="DNA-DIRECTED RNA POLYMERASE V SUBUNIT 1"/>
    <property type="match status" value="1"/>
</dbReference>
<protein>
    <recommendedName>
        <fullName evidence="1">DNA-directed RNA polymerase</fullName>
        <ecNumber evidence="1">2.7.7.6</ecNumber>
    </recommendedName>
</protein>
<proteinExistence type="predicted"/>
<feature type="compositionally biased region" description="Polar residues" evidence="7">
    <location>
        <begin position="1314"/>
        <end position="1325"/>
    </location>
</feature>
<evidence type="ECO:0000256" key="1">
    <source>
        <dbReference type="ARBA" id="ARBA00012418"/>
    </source>
</evidence>
<dbReference type="GO" id="GO:0003899">
    <property type="term" value="F:DNA-directed RNA polymerase activity"/>
    <property type="evidence" value="ECO:0007669"/>
    <property type="project" value="UniProtKB-EC"/>
</dbReference>
<dbReference type="SUPFAM" id="SSF64484">
    <property type="entry name" value="beta and beta-prime subunits of DNA dependent RNA-polymerase"/>
    <property type="match status" value="1"/>
</dbReference>
<feature type="domain" description="RNA polymerase N-terminal" evidence="8">
    <location>
        <begin position="162"/>
        <end position="308"/>
    </location>
</feature>
<dbReference type="Gene3D" id="2.40.40.20">
    <property type="match status" value="1"/>
</dbReference>
<sequence>MGDGGLIGGVLFIVIVVNREGKFWKVDGQAVVELPTDVSNGGRKMWVLEFDVNFLYTATIYQVKHGVGKGKISSMPCLYCLDLPSISIKEVKTADGATCLELRVSSRSRLQDGFWSFLDRFGYHYAGTFHRPLLPSEALKILEKLPEETQKKLAGKGYFLQNGFIMERLPVPPNCLCVPEISDGKCVMSSDISKSLLKKILGKIELIKRSRSGSPSFESYEVETNDLQSSIALYMNLRGTTKINPLICAPLGADFDGDCVHIFYPQSLSAKAEVLELFSVEKQLLSSHSGSLNLQLVQDASLALKLIFKSGFIKKEVAQQLGMYVSSMLPPPAIVKATKCGPCWTILQVLQNVFPAFLDCSGERYFIRESEILKLDTDQDVVQSLLTDIMTHIYRMKGPMEVLNFFNYIQPLLMEMLFMEGFSICLKDFILSKAVVSEIQGSIQKNSCILNQLRSRRDELVELQVENHLRSMKDPIVKFILNSSALGNLIDSKSDSSMVKVVEQLGFLGLQLFDQGKYYSRALVDDCFLNFVSKYSAGEVDHPSEAYGLVKNSFFHGLNPYEMLVHAISSREVIVRSSRGLTEPGTLFKNLMAILRDVVICYDGSVRNVCTGSLVQLEYVDDEGVNSEILLCKVSYKNDVSDRRVILYLNDCCCQKRFCKENAAFAVLNCLKRVTLKDCAHEFLIEYRKQIGVCGSSVTTSGLVGHIHLDKFIRILLSECCSIKQPSDGNLCHLPCLQFSYADANASQNNISLERAIHVMSETICPILLDTIVKGDPRVHKVKIVWIGPDATSWVGSSCKTLKGDIGLEVVLGQDAVRQRGDAWRTVLDACIPVMHLIDTGRSIPYGIQQIQEVLGISCAFDQAVQRLSKSIKMVSKGVMKEHLLLVANSMTCTGKLIGFNTGGYKALFRSYKVEVPFTAATLFTPMKCFERAAEKCQVDSLASVVSSCSWGKNVAIGTGAPFQILWDKKQMAMNKDIGKGVYDFLELLRETSSGEVTGRYLADVDELAEENGICLSPDLDGCMTFDDSDDVEYNFQKRIGLVNGNAGECSWEVDPVSVKSANWEGWGDKESTHVDNCESPATKHNVWSSWDSIQVKQKTVESENLAGDTVPGEDMDAQKHSGTADESVAWGKWKADGNSTVWDKLSHRNCWNEASKTKVDLKEGSPVWNRTASSPKSKHNQDSLFSTPGTWSSQSSGKPWGQDNANNTKRDIAQDGWRCAELPVTNIWDSTSTRNANVSDSQWSGNPSKNLDIQWDGNDSNKDLDSQWCGNVTSTSKTSEGRNQSWNSRGWGSANPPGRKNQKTFSARFPGKSASQKGWNSNRALTSGRRLESLTADEEKILAEVEPVMQTIKRILHDSSDGNRLSADDQKFILENVFKYHPDKQSKVSDQVDYIMVDKNMSFQDSRCFYVVSSDGTSADFSYLKCMEGYVKQTFSEHGESFCKKYFKRRRSGPADDKSQQQ</sequence>
<dbReference type="InterPro" id="IPR006592">
    <property type="entry name" value="RNA_pol_N"/>
</dbReference>
<keyword evidence="2" id="KW-0240">DNA-directed RNA polymerase</keyword>
<keyword evidence="5" id="KW-0804">Transcription</keyword>
<dbReference type="Pfam" id="PF11523">
    <property type="entry name" value="DUF3223"/>
    <property type="match status" value="1"/>
</dbReference>
<dbReference type="Gene3D" id="6.10.250.2940">
    <property type="match status" value="1"/>
</dbReference>
<keyword evidence="3" id="KW-0808">Transferase</keyword>
<evidence type="ECO:0000313" key="10">
    <source>
        <dbReference type="Proteomes" id="UP000317650"/>
    </source>
</evidence>
<comment type="caution">
    <text evidence="9">The sequence shown here is derived from an EMBL/GenBank/DDBJ whole genome shotgun (WGS) entry which is preliminary data.</text>
</comment>
<feature type="compositionally biased region" description="Polar residues" evidence="7">
    <location>
        <begin position="1269"/>
        <end position="1291"/>
    </location>
</feature>
<dbReference type="InterPro" id="IPR042102">
    <property type="entry name" value="RNA_pol_Rpb1_3_sf"/>
</dbReference>
<dbReference type="STRING" id="52838.A0A4S8J9H5"/>
<feature type="region of interest" description="Disordered" evidence="7">
    <location>
        <begin position="1104"/>
        <end position="1132"/>
    </location>
</feature>
<name>A0A4S8J9H5_MUSBA</name>
<feature type="region of interest" description="Disordered" evidence="7">
    <location>
        <begin position="1158"/>
        <end position="1209"/>
    </location>
</feature>
<dbReference type="EMBL" id="PYDT01000006">
    <property type="protein sequence ID" value="THU57634.1"/>
    <property type="molecule type" value="Genomic_DNA"/>
</dbReference>
<comment type="catalytic activity">
    <reaction evidence="6">
        <text>RNA(n) + a ribonucleoside 5'-triphosphate = RNA(n+1) + diphosphate</text>
        <dbReference type="Rhea" id="RHEA:21248"/>
        <dbReference type="Rhea" id="RHEA-COMP:14527"/>
        <dbReference type="Rhea" id="RHEA-COMP:17342"/>
        <dbReference type="ChEBI" id="CHEBI:33019"/>
        <dbReference type="ChEBI" id="CHEBI:61557"/>
        <dbReference type="ChEBI" id="CHEBI:140395"/>
        <dbReference type="EC" id="2.7.7.6"/>
    </reaction>
</comment>
<organism evidence="9 10">
    <name type="scientific">Musa balbisiana</name>
    <name type="common">Banana</name>
    <dbReference type="NCBI Taxonomy" id="52838"/>
    <lineage>
        <taxon>Eukaryota</taxon>
        <taxon>Viridiplantae</taxon>
        <taxon>Streptophyta</taxon>
        <taxon>Embryophyta</taxon>
        <taxon>Tracheophyta</taxon>
        <taxon>Spermatophyta</taxon>
        <taxon>Magnoliopsida</taxon>
        <taxon>Liliopsida</taxon>
        <taxon>Zingiberales</taxon>
        <taxon>Musaceae</taxon>
        <taxon>Musa</taxon>
    </lineage>
</organism>
<feature type="compositionally biased region" description="Polar residues" evidence="7">
    <location>
        <begin position="1183"/>
        <end position="1208"/>
    </location>
</feature>
<dbReference type="EC" id="2.7.7.6" evidence="1"/>
<evidence type="ECO:0000313" key="9">
    <source>
        <dbReference type="EMBL" id="THU57634.1"/>
    </source>
</evidence>
<dbReference type="Gene3D" id="1.10.274.100">
    <property type="entry name" value="RNA polymerase Rpb1, domain 3"/>
    <property type="match status" value="1"/>
</dbReference>
<feature type="compositionally biased region" description="Polar residues" evidence="7">
    <location>
        <begin position="1233"/>
        <end position="1252"/>
    </location>
</feature>
<keyword evidence="10" id="KW-1185">Reference proteome</keyword>
<dbReference type="Pfam" id="PF04983">
    <property type="entry name" value="RNA_pol_Rpb1_3"/>
    <property type="match status" value="1"/>
</dbReference>
<dbReference type="GO" id="GO:0006351">
    <property type="term" value="P:DNA-templated transcription"/>
    <property type="evidence" value="ECO:0007669"/>
    <property type="project" value="InterPro"/>
</dbReference>
<evidence type="ECO:0000256" key="4">
    <source>
        <dbReference type="ARBA" id="ARBA00022695"/>
    </source>
</evidence>
<dbReference type="Gene3D" id="3.10.450.40">
    <property type="match status" value="1"/>
</dbReference>
<dbReference type="Pfam" id="PF00623">
    <property type="entry name" value="RNA_pol_Rpb1_2"/>
    <property type="match status" value="1"/>
</dbReference>